<dbReference type="EMBL" id="CAJNDS010002146">
    <property type="protein sequence ID" value="CAE7350945.1"/>
    <property type="molecule type" value="Genomic_DNA"/>
</dbReference>
<protein>
    <submittedName>
        <fullName evidence="2">Uncharacterized protein</fullName>
    </submittedName>
</protein>
<dbReference type="OrthoDB" id="441938at2759"/>
<proteinExistence type="predicted"/>
<reference evidence="2" key="1">
    <citation type="submission" date="2021-02" db="EMBL/GenBank/DDBJ databases">
        <authorList>
            <person name="Dougan E. K."/>
            <person name="Rhodes N."/>
            <person name="Thang M."/>
            <person name="Chan C."/>
        </authorList>
    </citation>
    <scope>NUCLEOTIDE SEQUENCE</scope>
</reference>
<dbReference type="PANTHER" id="PTHR33153">
    <property type="entry name" value="MYND-TYPE DOMAIN-CONTAINING PROTEIN"/>
    <property type="match status" value="1"/>
</dbReference>
<dbReference type="Proteomes" id="UP000604046">
    <property type="component" value="Unassembled WGS sequence"/>
</dbReference>
<sequence length="520" mass="58713">MADLRKQYWICKVLINPNKLGCPVSRGRVYVVLAKRTLGNNARPGRASGQRLRSKLKAEDRGENRNPVMRKLSTKEVHFSVYLGVDTGKNVRKPKWVRKHLLKMKKLQVLSIFWTSGFRGILNELHELGGNVRALSRRRDSDNRETCGQFVGGAGEAEQTGSVAAKNGRDSKRIKKAMANPCQHQGVQAGIHQNPGHQRLETDSNEEKLQGAGCSYLQCLGRQTIRDGVDKLLQWLGKANKGGKMPQQQRVLDVRDASISSAEGQQKLLQLLVDATLVADLEKNSLHTPPSKLVRRYLPPGQKSDLFHLYCAHQIAANQPTASITTFYRMFKPWRKCLRMRGKSQHAECSVCQRLKAKIKHARGVQDHLEACDRLYRHLAGQFRDRSCYWSLRARAKSERDMLVCITDGMDRSKFCLPRFQEGRIPKDCEDLRRPRCNLTATIVHGRAIYVAVSDEDQHHGAAWSLENLNRALELAYQQGQRTGHPWPSVLKIFSDNTPKAGLCLVLQPSDNPCVALNCH</sequence>
<name>A0A812PEK9_9DINO</name>
<comment type="caution">
    <text evidence="2">The sequence shown here is derived from an EMBL/GenBank/DDBJ whole genome shotgun (WGS) entry which is preliminary data.</text>
</comment>
<evidence type="ECO:0000256" key="1">
    <source>
        <dbReference type="SAM" id="MobiDB-lite"/>
    </source>
</evidence>
<feature type="region of interest" description="Disordered" evidence="1">
    <location>
        <begin position="42"/>
        <end position="66"/>
    </location>
</feature>
<evidence type="ECO:0000313" key="2">
    <source>
        <dbReference type="EMBL" id="CAE7350945.1"/>
    </source>
</evidence>
<evidence type="ECO:0000313" key="3">
    <source>
        <dbReference type="Proteomes" id="UP000604046"/>
    </source>
</evidence>
<dbReference type="AlphaFoldDB" id="A0A812PEK9"/>
<keyword evidence="3" id="KW-1185">Reference proteome</keyword>
<organism evidence="2 3">
    <name type="scientific">Symbiodinium natans</name>
    <dbReference type="NCBI Taxonomy" id="878477"/>
    <lineage>
        <taxon>Eukaryota</taxon>
        <taxon>Sar</taxon>
        <taxon>Alveolata</taxon>
        <taxon>Dinophyceae</taxon>
        <taxon>Suessiales</taxon>
        <taxon>Symbiodiniaceae</taxon>
        <taxon>Symbiodinium</taxon>
    </lineage>
</organism>
<dbReference type="PANTHER" id="PTHR33153:SF3">
    <property type="entry name" value="TRAFFICKING PROTEIN PARTICLE COMPLEX SUBUNIT 11 DOMAIN-CONTAINING PROTEIN"/>
    <property type="match status" value="1"/>
</dbReference>
<accession>A0A812PEK9</accession>
<gene>
    <name evidence="2" type="ORF">SNAT2548_LOCUS18495</name>
</gene>